<dbReference type="Pfam" id="PF25583">
    <property type="entry name" value="WCX"/>
    <property type="match status" value="1"/>
</dbReference>
<dbReference type="Pfam" id="PF13280">
    <property type="entry name" value="WYL"/>
    <property type="match status" value="1"/>
</dbReference>
<reference evidence="4 5" key="2">
    <citation type="journal article" date="2010" name="Stand. Genomic Sci.">
        <title>Complete genome sequence of Sebaldella termitidis type strain (NCTC 11300).</title>
        <authorList>
            <person name="Harmon-Smith M."/>
            <person name="Celia L."/>
            <person name="Chertkov O."/>
            <person name="Lapidus A."/>
            <person name="Copeland A."/>
            <person name="Glavina Del Rio T."/>
            <person name="Nolan M."/>
            <person name="Lucas S."/>
            <person name="Tice H."/>
            <person name="Cheng J.F."/>
            <person name="Han C."/>
            <person name="Detter J.C."/>
            <person name="Bruce D."/>
            <person name="Goodwin L."/>
            <person name="Pitluck S."/>
            <person name="Pati A."/>
            <person name="Liolios K."/>
            <person name="Ivanova N."/>
            <person name="Mavromatis K."/>
            <person name="Mikhailova N."/>
            <person name="Chen A."/>
            <person name="Palaniappan K."/>
            <person name="Land M."/>
            <person name="Hauser L."/>
            <person name="Chang Y.J."/>
            <person name="Jeffries C.D."/>
            <person name="Brettin T."/>
            <person name="Goker M."/>
            <person name="Beck B."/>
            <person name="Bristow J."/>
            <person name="Eisen J.A."/>
            <person name="Markowitz V."/>
            <person name="Hugenholtz P."/>
            <person name="Kyrpides N.C."/>
            <person name="Klenk H.P."/>
            <person name="Chen F."/>
        </authorList>
    </citation>
    <scope>NUCLEOTIDE SEQUENCE [LARGE SCALE GENOMIC DNA]</scope>
    <source>
        <strain evidence="5">ATCC 33386 / NCTC 11300</strain>
    </source>
</reference>
<dbReference type="InterPro" id="IPR036388">
    <property type="entry name" value="WH-like_DNA-bd_sf"/>
</dbReference>
<dbReference type="PIRSF" id="PIRSF016838">
    <property type="entry name" value="PafC"/>
    <property type="match status" value="1"/>
</dbReference>
<dbReference type="KEGG" id="str:Sterm_2296"/>
<dbReference type="eggNOG" id="COG2378">
    <property type="taxonomic scope" value="Bacteria"/>
</dbReference>
<gene>
    <name evidence="4" type="ordered locus">Sterm_2296</name>
</gene>
<proteinExistence type="predicted"/>
<organism evidence="4 5">
    <name type="scientific">Sebaldella termitidis (strain ATCC 33386 / NCTC 11300)</name>
    <dbReference type="NCBI Taxonomy" id="526218"/>
    <lineage>
        <taxon>Bacteria</taxon>
        <taxon>Fusobacteriati</taxon>
        <taxon>Fusobacteriota</taxon>
        <taxon>Fusobacteriia</taxon>
        <taxon>Fusobacteriales</taxon>
        <taxon>Leptotrichiaceae</taxon>
        <taxon>Sebaldella</taxon>
    </lineage>
</organism>
<evidence type="ECO:0000256" key="1">
    <source>
        <dbReference type="ARBA" id="ARBA00023015"/>
    </source>
</evidence>
<dbReference type="STRING" id="526218.Sterm_2296"/>
<sequence>MKTDRILNILYYLNRYKKVSAKRLAEEFEVSQRTIYRDLDILENMGIPIERKMGFEGGISIIENFKLENINFSKSELTRIISILNNYYYKDSKTKLLIEKFKNIISDKEMEEQRKLDYFKIEEGYLMHKREKENISSIKKAIESKNIIEVKYINSDNVISERQLEPYIISIKGNSVYLFANCLLRKELRIFRVSRILEIKITNEKFTEDPDISEKIYSQKGFFSDYIHNEIILKYKKNFFEIAKFFLDNYEVLDIKKSREKYNITSIENYVIIKLNWRIDKWFLEFILSLGDNVEVLEPEELRNEIIQRIKNMYNMYNGKDE</sequence>
<dbReference type="PROSITE" id="PS52050">
    <property type="entry name" value="WYL"/>
    <property type="match status" value="1"/>
</dbReference>
<evidence type="ECO:0000313" key="4">
    <source>
        <dbReference type="EMBL" id="ACZ09150.1"/>
    </source>
</evidence>
<evidence type="ECO:0000313" key="5">
    <source>
        <dbReference type="Proteomes" id="UP000000845"/>
    </source>
</evidence>
<dbReference type="InterPro" id="IPR036390">
    <property type="entry name" value="WH_DNA-bd_sf"/>
</dbReference>
<protein>
    <submittedName>
        <fullName evidence="4">Helix-turn-helix type 11 domain protein</fullName>
    </submittedName>
</protein>
<evidence type="ECO:0000256" key="2">
    <source>
        <dbReference type="ARBA" id="ARBA00023163"/>
    </source>
</evidence>
<dbReference type="SUPFAM" id="SSF46785">
    <property type="entry name" value="Winged helix' DNA-binding domain"/>
    <property type="match status" value="1"/>
</dbReference>
<dbReference type="AlphaFoldDB" id="D1AKN4"/>
<dbReference type="Pfam" id="PF08279">
    <property type="entry name" value="HTH_11"/>
    <property type="match status" value="1"/>
</dbReference>
<dbReference type="PROSITE" id="PS51000">
    <property type="entry name" value="HTH_DEOR_2"/>
    <property type="match status" value="1"/>
</dbReference>
<accession>D1AKN4</accession>
<dbReference type="InterPro" id="IPR013196">
    <property type="entry name" value="HTH_11"/>
</dbReference>
<dbReference type="PANTHER" id="PTHR34580:SF1">
    <property type="entry name" value="PROTEIN PAFC"/>
    <property type="match status" value="1"/>
</dbReference>
<dbReference type="InterPro" id="IPR051534">
    <property type="entry name" value="CBASS_pafABC_assoc_protein"/>
</dbReference>
<dbReference type="InterPro" id="IPR026881">
    <property type="entry name" value="WYL_dom"/>
</dbReference>
<feature type="domain" description="HTH deoR-type" evidence="3">
    <location>
        <begin position="2"/>
        <end position="61"/>
    </location>
</feature>
<dbReference type="RefSeq" id="WP_012861744.1">
    <property type="nucleotide sequence ID" value="NC_013517.1"/>
</dbReference>
<keyword evidence="5" id="KW-1185">Reference proteome</keyword>
<dbReference type="Proteomes" id="UP000000845">
    <property type="component" value="Chromosome"/>
</dbReference>
<dbReference type="GO" id="GO:0003700">
    <property type="term" value="F:DNA-binding transcription factor activity"/>
    <property type="evidence" value="ECO:0007669"/>
    <property type="project" value="InterPro"/>
</dbReference>
<keyword evidence="2" id="KW-0804">Transcription</keyword>
<dbReference type="PANTHER" id="PTHR34580">
    <property type="match status" value="1"/>
</dbReference>
<keyword evidence="1" id="KW-0805">Transcription regulation</keyword>
<evidence type="ECO:0000259" key="3">
    <source>
        <dbReference type="PROSITE" id="PS51000"/>
    </source>
</evidence>
<dbReference type="EMBL" id="CP001739">
    <property type="protein sequence ID" value="ACZ09150.1"/>
    <property type="molecule type" value="Genomic_DNA"/>
</dbReference>
<dbReference type="InterPro" id="IPR001034">
    <property type="entry name" value="DeoR_HTH"/>
</dbReference>
<dbReference type="Gene3D" id="1.10.10.10">
    <property type="entry name" value="Winged helix-like DNA-binding domain superfamily/Winged helix DNA-binding domain"/>
    <property type="match status" value="1"/>
</dbReference>
<reference evidence="5" key="1">
    <citation type="submission" date="2009-09" db="EMBL/GenBank/DDBJ databases">
        <title>The complete chromosome of Sebaldella termitidis ATCC 33386.</title>
        <authorList>
            <consortium name="US DOE Joint Genome Institute (JGI-PGF)"/>
            <person name="Lucas S."/>
            <person name="Copeland A."/>
            <person name="Lapidus A."/>
            <person name="Glavina del Rio T."/>
            <person name="Dalin E."/>
            <person name="Tice H."/>
            <person name="Bruce D."/>
            <person name="Goodwin L."/>
            <person name="Pitluck S."/>
            <person name="Kyrpides N."/>
            <person name="Mavromatis K."/>
            <person name="Ivanova N."/>
            <person name="Mikhailova N."/>
            <person name="Sims D."/>
            <person name="Meincke L."/>
            <person name="Brettin T."/>
            <person name="Detter J.C."/>
            <person name="Han C."/>
            <person name="Larimer F."/>
            <person name="Land M."/>
            <person name="Hauser L."/>
            <person name="Markowitz V."/>
            <person name="Cheng J.F."/>
            <person name="Hugenholtz P."/>
            <person name="Woyke T."/>
            <person name="Wu D."/>
            <person name="Eisen J.A."/>
        </authorList>
    </citation>
    <scope>NUCLEOTIDE SEQUENCE [LARGE SCALE GENOMIC DNA]</scope>
    <source>
        <strain evidence="5">ATCC 33386 / NCTC 11300</strain>
    </source>
</reference>
<dbReference type="SMART" id="SM00420">
    <property type="entry name" value="HTH_DEOR"/>
    <property type="match status" value="1"/>
</dbReference>
<dbReference type="InterPro" id="IPR057727">
    <property type="entry name" value="WCX_dom"/>
</dbReference>
<name>D1AKN4_SEBTE</name>
<dbReference type="InterPro" id="IPR028349">
    <property type="entry name" value="PafC-like"/>
</dbReference>
<dbReference type="HOGENOM" id="CLU_041141_5_1_0"/>